<dbReference type="AlphaFoldDB" id="A0A226X0Z6"/>
<name>A0A226X0Z6_CABSO</name>
<reference evidence="2" key="1">
    <citation type="submission" date="2017-01" db="EMBL/GenBank/DDBJ databases">
        <title>Genome Analysis of Deinococcus marmoris KOPRI26562.</title>
        <authorList>
            <person name="Kim J.H."/>
            <person name="Oh H.-M."/>
        </authorList>
    </citation>
    <scope>NUCLEOTIDE SEQUENCE [LARGE SCALE GENOMIC DNA]</scope>
    <source>
        <strain evidence="2">PAMC 26633</strain>
    </source>
</reference>
<proteinExistence type="predicted"/>
<dbReference type="Proteomes" id="UP000214720">
    <property type="component" value="Unassembled WGS sequence"/>
</dbReference>
<dbReference type="EMBL" id="MTHB01000123">
    <property type="protein sequence ID" value="OXC76548.1"/>
    <property type="molecule type" value="Genomic_DNA"/>
</dbReference>
<evidence type="ECO:0000313" key="2">
    <source>
        <dbReference type="Proteomes" id="UP000214720"/>
    </source>
</evidence>
<protein>
    <submittedName>
        <fullName evidence="1">Uncharacterized protein</fullName>
    </submittedName>
</protein>
<gene>
    <name evidence="1" type="ORF">BSU04_21265</name>
</gene>
<organism evidence="1 2">
    <name type="scientific">Caballeronia sordidicola</name>
    <name type="common">Burkholderia sordidicola</name>
    <dbReference type="NCBI Taxonomy" id="196367"/>
    <lineage>
        <taxon>Bacteria</taxon>
        <taxon>Pseudomonadati</taxon>
        <taxon>Pseudomonadota</taxon>
        <taxon>Betaproteobacteria</taxon>
        <taxon>Burkholderiales</taxon>
        <taxon>Burkholderiaceae</taxon>
        <taxon>Caballeronia</taxon>
    </lineage>
</organism>
<sequence>MMVMQATAAKQTVHQRGVAIESVSLVARSSPRNSVRHRGRR</sequence>
<accession>A0A226X0Z6</accession>
<evidence type="ECO:0000313" key="1">
    <source>
        <dbReference type="EMBL" id="OXC76548.1"/>
    </source>
</evidence>
<comment type="caution">
    <text evidence="1">The sequence shown here is derived from an EMBL/GenBank/DDBJ whole genome shotgun (WGS) entry which is preliminary data.</text>
</comment>